<dbReference type="Gene3D" id="1.50.10.10">
    <property type="match status" value="1"/>
</dbReference>
<proteinExistence type="predicted"/>
<dbReference type="Proteomes" id="UP001589693">
    <property type="component" value="Unassembled WGS sequence"/>
</dbReference>
<protein>
    <submittedName>
        <fullName evidence="3">Glycoside hydrolase family 105 protein</fullName>
    </submittedName>
</protein>
<feature type="chain" id="PRO_5045376231" evidence="2">
    <location>
        <begin position="25"/>
        <end position="381"/>
    </location>
</feature>
<feature type="signal peptide" evidence="2">
    <location>
        <begin position="1"/>
        <end position="24"/>
    </location>
</feature>
<dbReference type="RefSeq" id="WP_377850896.1">
    <property type="nucleotide sequence ID" value="NZ_JBHLZU010000006.1"/>
</dbReference>
<keyword evidence="4" id="KW-1185">Reference proteome</keyword>
<keyword evidence="1 3" id="KW-0378">Hydrolase</keyword>
<dbReference type="GO" id="GO:0016787">
    <property type="term" value="F:hydrolase activity"/>
    <property type="evidence" value="ECO:0007669"/>
    <property type="project" value="UniProtKB-KW"/>
</dbReference>
<dbReference type="InterPro" id="IPR008928">
    <property type="entry name" value="6-hairpin_glycosidase_sf"/>
</dbReference>
<accession>A0ABV5ZUL5</accession>
<evidence type="ECO:0000256" key="2">
    <source>
        <dbReference type="SAM" id="SignalP"/>
    </source>
</evidence>
<dbReference type="PANTHER" id="PTHR33886">
    <property type="entry name" value="UNSATURATED RHAMNOGALACTURONAN HYDROLASE (EUROFUNG)"/>
    <property type="match status" value="1"/>
</dbReference>
<dbReference type="SUPFAM" id="SSF48208">
    <property type="entry name" value="Six-hairpin glycosidases"/>
    <property type="match status" value="1"/>
</dbReference>
<comment type="caution">
    <text evidence="3">The sequence shown here is derived from an EMBL/GenBank/DDBJ whole genome shotgun (WGS) entry which is preliminary data.</text>
</comment>
<dbReference type="EMBL" id="JBHLZU010000006">
    <property type="protein sequence ID" value="MFB9903739.1"/>
    <property type="molecule type" value="Genomic_DNA"/>
</dbReference>
<dbReference type="InterPro" id="IPR052043">
    <property type="entry name" value="PolySaccharide_Degr_Enz"/>
</dbReference>
<gene>
    <name evidence="3" type="ORF">ACFFQA_07300</name>
</gene>
<dbReference type="InterPro" id="IPR010905">
    <property type="entry name" value="Glyco_hydro_88"/>
</dbReference>
<sequence length="381" mass="42408">MPFTHRVVALLLAAALSSTVPAAAAAPAPTDWSKSVVESTMKRYTPATLGGWGYTRGLYLHGQYLVYKRTGDKRYLDYVRAWVDRFVSADGSIDNGFSNLDAMRSGTLLILLHAETGQAKYRKAADKIRAVITSYPRTSDGGMWHAKSRVGQLWADGVYMAQPFLAMYGKAYGDEKYAYDEAARNMTAYFKHLKADNGLLWHAYDEQGDEPWANNPGKHSAEHWARAIGWFGMTAIDLLEILPADHPRRAELIGIVRHLARGYERYQDQATGRWFQVVDKGGDARNWTETSASSMYTFMLSRGVQRGYLDAKYAAVAAKGYRGVLAKVSVNPEGLTDIQDISEGTNVGDASYYFNRKRVTNDLHGLGAFLIMSEQLRSAGR</sequence>
<dbReference type="PANTHER" id="PTHR33886:SF8">
    <property type="entry name" value="UNSATURATED RHAMNOGALACTURONAN HYDROLASE (EUROFUNG)"/>
    <property type="match status" value="1"/>
</dbReference>
<organism evidence="3 4">
    <name type="scientific">Allokutzneria oryzae</name>
    <dbReference type="NCBI Taxonomy" id="1378989"/>
    <lineage>
        <taxon>Bacteria</taxon>
        <taxon>Bacillati</taxon>
        <taxon>Actinomycetota</taxon>
        <taxon>Actinomycetes</taxon>
        <taxon>Pseudonocardiales</taxon>
        <taxon>Pseudonocardiaceae</taxon>
        <taxon>Allokutzneria</taxon>
    </lineage>
</organism>
<reference evidence="3 4" key="1">
    <citation type="submission" date="2024-09" db="EMBL/GenBank/DDBJ databases">
        <authorList>
            <person name="Sun Q."/>
            <person name="Mori K."/>
        </authorList>
    </citation>
    <scope>NUCLEOTIDE SEQUENCE [LARGE SCALE GENOMIC DNA]</scope>
    <source>
        <strain evidence="3 4">TBRC 7907</strain>
    </source>
</reference>
<evidence type="ECO:0000313" key="3">
    <source>
        <dbReference type="EMBL" id="MFB9903739.1"/>
    </source>
</evidence>
<dbReference type="Pfam" id="PF07470">
    <property type="entry name" value="Glyco_hydro_88"/>
    <property type="match status" value="1"/>
</dbReference>
<name>A0ABV5ZUL5_9PSEU</name>
<keyword evidence="2" id="KW-0732">Signal</keyword>
<evidence type="ECO:0000256" key="1">
    <source>
        <dbReference type="ARBA" id="ARBA00022801"/>
    </source>
</evidence>
<evidence type="ECO:0000313" key="4">
    <source>
        <dbReference type="Proteomes" id="UP001589693"/>
    </source>
</evidence>
<dbReference type="InterPro" id="IPR012341">
    <property type="entry name" value="6hp_glycosidase-like_sf"/>
</dbReference>